<evidence type="ECO:0000313" key="3">
    <source>
        <dbReference type="EMBL" id="SHJ00066.1"/>
    </source>
</evidence>
<gene>
    <name evidence="3" type="ORF">SAMN02745194_01537</name>
</gene>
<dbReference type="GO" id="GO:0003824">
    <property type="term" value="F:catalytic activity"/>
    <property type="evidence" value="ECO:0007669"/>
    <property type="project" value="UniProtKB-ARBA"/>
</dbReference>
<dbReference type="InterPro" id="IPR024726">
    <property type="entry name" value="FhuF_C"/>
</dbReference>
<dbReference type="AlphaFoldDB" id="A0A1M6FQY1"/>
<accession>A0A1M6FQY1</accession>
<protein>
    <submittedName>
        <fullName evidence="3">Ferric iron reductase protein FhuF</fullName>
    </submittedName>
</protein>
<evidence type="ECO:0000259" key="1">
    <source>
        <dbReference type="Pfam" id="PF06276"/>
    </source>
</evidence>
<feature type="domain" description="Aerobactin siderophore biosynthesis IucA/IucC-like C-terminal" evidence="1">
    <location>
        <begin position="24"/>
        <end position="168"/>
    </location>
</feature>
<dbReference type="NCBIfam" id="TIGR03951">
    <property type="entry name" value="Fe_III_red_FhuF"/>
    <property type="match status" value="1"/>
</dbReference>
<dbReference type="PRINTS" id="PR01714">
    <property type="entry name" value="2FE2SRDCTASE"/>
</dbReference>
<dbReference type="EMBL" id="FQZF01000007">
    <property type="protein sequence ID" value="SHJ00066.1"/>
    <property type="molecule type" value="Genomic_DNA"/>
</dbReference>
<evidence type="ECO:0000313" key="4">
    <source>
        <dbReference type="Proteomes" id="UP000184387"/>
    </source>
</evidence>
<dbReference type="Pfam" id="PF06276">
    <property type="entry name" value="FhuF"/>
    <property type="match status" value="1"/>
</dbReference>
<keyword evidence="4" id="KW-1185">Reference proteome</keyword>
<dbReference type="RefSeq" id="WP_175562581.1">
    <property type="nucleotide sequence ID" value="NZ_FQZF01000007.1"/>
</dbReference>
<sequence>MLDELLSRFALTYPDQPDRRAVASIWSKWHFAAVMPPVLAASLCLDHALPVPLDGVDVLLDPQGKTIGIRPAAAGEAHPTEDPFTRFAPLVFGHLEPLIEALAQNGRGAPRLFWSNVGTLFENLLQRLQHGGQAPALAQGEALLRTRVWPGGRPNLLFEPVRHANPADPSTRMRRVCCLRYLIPSLPACASCPLARQESPLG</sequence>
<reference evidence="3 4" key="1">
    <citation type="submission" date="2016-11" db="EMBL/GenBank/DDBJ databases">
        <authorList>
            <person name="Jaros S."/>
            <person name="Januszkiewicz K."/>
            <person name="Wedrychowicz H."/>
        </authorList>
    </citation>
    <scope>NUCLEOTIDE SEQUENCE [LARGE SCALE GENOMIC DNA]</scope>
    <source>
        <strain evidence="3 4">DSM 14916</strain>
    </source>
</reference>
<dbReference type="Pfam" id="PF11575">
    <property type="entry name" value="FhuF_C"/>
    <property type="match status" value="1"/>
</dbReference>
<dbReference type="InterPro" id="IPR022770">
    <property type="entry name" value="IucA/IucC-like_C"/>
</dbReference>
<dbReference type="Proteomes" id="UP000184387">
    <property type="component" value="Unassembled WGS sequence"/>
</dbReference>
<feature type="domain" description="Ferric siderophore reductase C-terminal" evidence="2">
    <location>
        <begin position="174"/>
        <end position="194"/>
    </location>
</feature>
<evidence type="ECO:0000259" key="2">
    <source>
        <dbReference type="Pfam" id="PF11575"/>
    </source>
</evidence>
<name>A0A1M6FQY1_9PROT</name>
<dbReference type="STRING" id="198092.SAMN02745194_01537"/>
<dbReference type="GO" id="GO:0051537">
    <property type="term" value="F:2 iron, 2 sulfur cluster binding"/>
    <property type="evidence" value="ECO:0007669"/>
    <property type="project" value="InterPro"/>
</dbReference>
<organism evidence="3 4">
    <name type="scientific">Muricoccus roseus</name>
    <dbReference type="NCBI Taxonomy" id="198092"/>
    <lineage>
        <taxon>Bacteria</taxon>
        <taxon>Pseudomonadati</taxon>
        <taxon>Pseudomonadota</taxon>
        <taxon>Alphaproteobacteria</taxon>
        <taxon>Acetobacterales</taxon>
        <taxon>Roseomonadaceae</taxon>
        <taxon>Muricoccus</taxon>
    </lineage>
</organism>
<proteinExistence type="predicted"/>
<dbReference type="InterPro" id="IPR008090">
    <property type="entry name" value="Fe_iron_reduct"/>
</dbReference>